<proteinExistence type="predicted"/>
<gene>
    <name evidence="3" type="ORF">CYMTET_44007</name>
</gene>
<dbReference type="SUPFAM" id="SSF50182">
    <property type="entry name" value="Sm-like ribonucleoproteins"/>
    <property type="match status" value="1"/>
</dbReference>
<comment type="caution">
    <text evidence="3">The sequence shown here is derived from an EMBL/GenBank/DDBJ whole genome shotgun (WGS) entry which is preliminary data.</text>
</comment>
<reference evidence="3 4" key="1">
    <citation type="journal article" date="2015" name="Genome Biol. Evol.">
        <title>Comparative Genomics of a Bacterivorous Green Alga Reveals Evolutionary Causalities and Consequences of Phago-Mixotrophic Mode of Nutrition.</title>
        <authorList>
            <person name="Burns J.A."/>
            <person name="Paasch A."/>
            <person name="Narechania A."/>
            <person name="Kim E."/>
        </authorList>
    </citation>
    <scope>NUCLEOTIDE SEQUENCE [LARGE SCALE GENOMIC DNA]</scope>
    <source>
        <strain evidence="3 4">PLY_AMNH</strain>
    </source>
</reference>
<dbReference type="InterPro" id="IPR034110">
    <property type="entry name" value="LSMD1_Sm"/>
</dbReference>
<dbReference type="GO" id="GO:0031417">
    <property type="term" value="C:NatC complex"/>
    <property type="evidence" value="ECO:0007669"/>
    <property type="project" value="InterPro"/>
</dbReference>
<feature type="compositionally biased region" description="Polar residues" evidence="1">
    <location>
        <begin position="1"/>
        <end position="11"/>
    </location>
</feature>
<dbReference type="EMBL" id="LGRX02029788">
    <property type="protein sequence ID" value="KAK3246455.1"/>
    <property type="molecule type" value="Genomic_DNA"/>
</dbReference>
<evidence type="ECO:0000256" key="1">
    <source>
        <dbReference type="SAM" id="MobiDB-lite"/>
    </source>
</evidence>
<accession>A0AAE0C2R1</accession>
<dbReference type="InterPro" id="IPR010920">
    <property type="entry name" value="LSM_dom_sf"/>
</dbReference>
<dbReference type="PANTHER" id="PTHR10701">
    <property type="entry name" value="SMALL NUCLEAR RIBONUCLEOPROTEIN-ASSOCIATED PROTEIN B AND N"/>
    <property type="match status" value="1"/>
</dbReference>
<organism evidence="3 4">
    <name type="scientific">Cymbomonas tetramitiformis</name>
    <dbReference type="NCBI Taxonomy" id="36881"/>
    <lineage>
        <taxon>Eukaryota</taxon>
        <taxon>Viridiplantae</taxon>
        <taxon>Chlorophyta</taxon>
        <taxon>Pyramimonadophyceae</taxon>
        <taxon>Pyramimonadales</taxon>
        <taxon>Pyramimonadaceae</taxon>
        <taxon>Cymbomonas</taxon>
    </lineage>
</organism>
<evidence type="ECO:0000313" key="3">
    <source>
        <dbReference type="EMBL" id="KAK3246455.1"/>
    </source>
</evidence>
<dbReference type="Gene3D" id="2.30.30.100">
    <property type="match status" value="1"/>
</dbReference>
<dbReference type="PANTHER" id="PTHR10701:SF5">
    <property type="entry name" value="N-ALPHA-ACETYLTRANSFERASE 38, NATC AUXILIARY SUBUNIT"/>
    <property type="match status" value="1"/>
</dbReference>
<evidence type="ECO:0000313" key="4">
    <source>
        <dbReference type="Proteomes" id="UP001190700"/>
    </source>
</evidence>
<feature type="compositionally biased region" description="Basic and acidic residues" evidence="1">
    <location>
        <begin position="13"/>
        <end position="22"/>
    </location>
</feature>
<feature type="compositionally biased region" description="Polar residues" evidence="1">
    <location>
        <begin position="23"/>
        <end position="44"/>
    </location>
</feature>
<evidence type="ECO:0000259" key="2">
    <source>
        <dbReference type="Pfam" id="PF01423"/>
    </source>
</evidence>
<dbReference type="Proteomes" id="UP001190700">
    <property type="component" value="Unassembled WGS sequence"/>
</dbReference>
<dbReference type="AlphaFoldDB" id="A0AAE0C2R1"/>
<dbReference type="InterPro" id="IPR050914">
    <property type="entry name" value="snRNP_SmB/NAA38-like"/>
</dbReference>
<protein>
    <recommendedName>
        <fullName evidence="2">Sm domain-containing protein</fullName>
    </recommendedName>
</protein>
<dbReference type="Pfam" id="PF01423">
    <property type="entry name" value="LSM"/>
    <property type="match status" value="1"/>
</dbReference>
<dbReference type="CDD" id="cd06168">
    <property type="entry name" value="LSMD1"/>
    <property type="match status" value="1"/>
</dbReference>
<feature type="region of interest" description="Disordered" evidence="1">
    <location>
        <begin position="1"/>
        <end position="51"/>
    </location>
</feature>
<dbReference type="InterPro" id="IPR001163">
    <property type="entry name" value="Sm_dom_euk/arc"/>
</dbReference>
<name>A0AAE0C2R1_9CHLO</name>
<keyword evidence="4" id="KW-1185">Reference proteome</keyword>
<feature type="domain" description="Sm" evidence="2">
    <location>
        <begin position="58"/>
        <end position="116"/>
    </location>
</feature>
<sequence>MAVEDLQSTSGAEPHEDAEASRASDQASESSTPSPDELQTSASQPPMDPPVVQRARQLLYRRMKVEVTDGRIMVGNFHCLDKQGNLLLQNTTETRTTRAEEGGEKQQQRTLGLVLVPAKHRVNAFFEVSLGESEENTLLDPKSITEEAITPSVETEVVEVAE</sequence>